<evidence type="ECO:0000256" key="4">
    <source>
        <dbReference type="ARBA" id="ARBA00022840"/>
    </source>
</evidence>
<dbReference type="GO" id="GO:0005524">
    <property type="term" value="F:ATP binding"/>
    <property type="evidence" value="ECO:0007669"/>
    <property type="project" value="UniProtKB-KW"/>
</dbReference>
<dbReference type="CDD" id="cd03230">
    <property type="entry name" value="ABC_DR_subfamily_A"/>
    <property type="match status" value="1"/>
</dbReference>
<gene>
    <name evidence="6" type="ORF">SAMN05421663_11734</name>
</gene>
<evidence type="ECO:0000259" key="5">
    <source>
        <dbReference type="PROSITE" id="PS50893"/>
    </source>
</evidence>
<feature type="domain" description="ABC transporter" evidence="5">
    <location>
        <begin position="4"/>
        <end position="227"/>
    </location>
</feature>
<evidence type="ECO:0000256" key="1">
    <source>
        <dbReference type="ARBA" id="ARBA00005417"/>
    </source>
</evidence>
<dbReference type="InterPro" id="IPR003593">
    <property type="entry name" value="AAA+_ATPase"/>
</dbReference>
<dbReference type="GO" id="GO:0016887">
    <property type="term" value="F:ATP hydrolysis activity"/>
    <property type="evidence" value="ECO:0007669"/>
    <property type="project" value="InterPro"/>
</dbReference>
<evidence type="ECO:0000313" key="7">
    <source>
        <dbReference type="Proteomes" id="UP000198666"/>
    </source>
</evidence>
<proteinExistence type="inferred from homology"/>
<dbReference type="Proteomes" id="UP000198666">
    <property type="component" value="Unassembled WGS sequence"/>
</dbReference>
<dbReference type="Pfam" id="PF00005">
    <property type="entry name" value="ABC_tran"/>
    <property type="match status" value="1"/>
</dbReference>
<organism evidence="6 7">
    <name type="scientific">Terribacillus halophilus</name>
    <dbReference type="NCBI Taxonomy" id="361279"/>
    <lineage>
        <taxon>Bacteria</taxon>
        <taxon>Bacillati</taxon>
        <taxon>Bacillota</taxon>
        <taxon>Bacilli</taxon>
        <taxon>Bacillales</taxon>
        <taxon>Bacillaceae</taxon>
        <taxon>Terribacillus</taxon>
    </lineage>
</organism>
<evidence type="ECO:0000313" key="6">
    <source>
        <dbReference type="EMBL" id="SDD67165.1"/>
    </source>
</evidence>
<keyword evidence="4 6" id="KW-0067">ATP-binding</keyword>
<keyword evidence="2" id="KW-0813">Transport</keyword>
<dbReference type="PROSITE" id="PS50893">
    <property type="entry name" value="ABC_TRANSPORTER_2"/>
    <property type="match status" value="1"/>
</dbReference>
<evidence type="ECO:0000256" key="3">
    <source>
        <dbReference type="ARBA" id="ARBA00022741"/>
    </source>
</evidence>
<dbReference type="EMBL" id="FMZB01000017">
    <property type="protein sequence ID" value="SDD67165.1"/>
    <property type="molecule type" value="Genomic_DNA"/>
</dbReference>
<name>A0A1G6WQ45_9BACI</name>
<dbReference type="RefSeq" id="WP_093728729.1">
    <property type="nucleotide sequence ID" value="NZ_FMZB01000017.1"/>
</dbReference>
<comment type="similarity">
    <text evidence="1">Belongs to the ABC transporter superfamily.</text>
</comment>
<dbReference type="STRING" id="361279.SAMN05421663_11734"/>
<dbReference type="AlphaFoldDB" id="A0A1G6WQ45"/>
<reference evidence="7" key="1">
    <citation type="submission" date="2016-10" db="EMBL/GenBank/DDBJ databases">
        <authorList>
            <person name="Varghese N."/>
            <person name="Submissions S."/>
        </authorList>
    </citation>
    <scope>NUCLEOTIDE SEQUENCE [LARGE SCALE GENOMIC DNA]</scope>
    <source>
        <strain evidence="7">DSM 21620</strain>
    </source>
</reference>
<dbReference type="InterPro" id="IPR017871">
    <property type="entry name" value="ABC_transporter-like_CS"/>
</dbReference>
<dbReference type="OrthoDB" id="9804819at2"/>
<evidence type="ECO:0000256" key="2">
    <source>
        <dbReference type="ARBA" id="ARBA00022448"/>
    </source>
</evidence>
<keyword evidence="7" id="KW-1185">Reference proteome</keyword>
<dbReference type="Gene3D" id="3.40.50.300">
    <property type="entry name" value="P-loop containing nucleotide triphosphate hydrolases"/>
    <property type="match status" value="1"/>
</dbReference>
<dbReference type="PROSITE" id="PS00211">
    <property type="entry name" value="ABC_TRANSPORTER_1"/>
    <property type="match status" value="1"/>
</dbReference>
<accession>A0A1G6WQ45</accession>
<dbReference type="SMART" id="SM00382">
    <property type="entry name" value="AAA"/>
    <property type="match status" value="1"/>
</dbReference>
<protein>
    <submittedName>
        <fullName evidence="6">ABC-2 type transport system ATP-binding protein</fullName>
    </submittedName>
</protein>
<dbReference type="InterPro" id="IPR003439">
    <property type="entry name" value="ABC_transporter-like_ATP-bd"/>
</dbReference>
<dbReference type="InterPro" id="IPR027417">
    <property type="entry name" value="P-loop_NTPase"/>
</dbReference>
<dbReference type="PANTHER" id="PTHR43335:SF11">
    <property type="entry name" value="ABC TRANSPORTER RELATED"/>
    <property type="match status" value="1"/>
</dbReference>
<keyword evidence="3" id="KW-0547">Nucleotide-binding</keyword>
<dbReference type="PANTHER" id="PTHR43335">
    <property type="entry name" value="ABC TRANSPORTER, ATP-BINDING PROTEIN"/>
    <property type="match status" value="1"/>
</dbReference>
<sequence>MTILKAQGLTKRYGNHAAVKDFDLHLRERECIALLGPNGAGKTTTLHMLAGLIPPTAGVILSDNKILNRDTIGFLPQHPAFFDWMYPLEYLLLAGTLSGMTKRTIKERSLQVLEMTGLLEARKQKIGSFSGGMKQRLGLAQAIMHEPKILLLDEPVSALDPAGRIDVMNILEELKKDKAILFSTHVLHDAEQICDRALIMKSGQSVSYENIKEWRGNQSSERYRLETSVSLPIEGLQNLYEEIDIREPKLIVGTLRDKVTPNMLLQQCIRQDIGIRYFGAEEKTLEEHYIEVIEG</sequence>
<dbReference type="SUPFAM" id="SSF52540">
    <property type="entry name" value="P-loop containing nucleoside triphosphate hydrolases"/>
    <property type="match status" value="1"/>
</dbReference>